<keyword evidence="3" id="KW-1185">Reference proteome</keyword>
<dbReference type="Proteomes" id="UP000275078">
    <property type="component" value="Unassembled WGS sequence"/>
</dbReference>
<proteinExistence type="predicted"/>
<reference evidence="2 3" key="1">
    <citation type="journal article" date="2018" name="Nat. Ecol. Evol.">
        <title>Pezizomycetes genomes reveal the molecular basis of ectomycorrhizal truffle lifestyle.</title>
        <authorList>
            <person name="Murat C."/>
            <person name="Payen T."/>
            <person name="Noel B."/>
            <person name="Kuo A."/>
            <person name="Morin E."/>
            <person name="Chen J."/>
            <person name="Kohler A."/>
            <person name="Krizsan K."/>
            <person name="Balestrini R."/>
            <person name="Da Silva C."/>
            <person name="Montanini B."/>
            <person name="Hainaut M."/>
            <person name="Levati E."/>
            <person name="Barry K.W."/>
            <person name="Belfiori B."/>
            <person name="Cichocki N."/>
            <person name="Clum A."/>
            <person name="Dockter R.B."/>
            <person name="Fauchery L."/>
            <person name="Guy J."/>
            <person name="Iotti M."/>
            <person name="Le Tacon F."/>
            <person name="Lindquist E.A."/>
            <person name="Lipzen A."/>
            <person name="Malagnac F."/>
            <person name="Mello A."/>
            <person name="Molinier V."/>
            <person name="Miyauchi S."/>
            <person name="Poulain J."/>
            <person name="Riccioni C."/>
            <person name="Rubini A."/>
            <person name="Sitrit Y."/>
            <person name="Splivallo R."/>
            <person name="Traeger S."/>
            <person name="Wang M."/>
            <person name="Zifcakova L."/>
            <person name="Wipf D."/>
            <person name="Zambonelli A."/>
            <person name="Paolocci F."/>
            <person name="Nowrousian M."/>
            <person name="Ottonello S."/>
            <person name="Baldrian P."/>
            <person name="Spatafora J.W."/>
            <person name="Henrissat B."/>
            <person name="Nagy L.G."/>
            <person name="Aury J.M."/>
            <person name="Wincker P."/>
            <person name="Grigoriev I.V."/>
            <person name="Bonfante P."/>
            <person name="Martin F.M."/>
        </authorList>
    </citation>
    <scope>NUCLEOTIDE SEQUENCE [LARGE SCALE GENOMIC DNA]</scope>
    <source>
        <strain evidence="2 3">RN42</strain>
    </source>
</reference>
<feature type="region of interest" description="Disordered" evidence="1">
    <location>
        <begin position="75"/>
        <end position="155"/>
    </location>
</feature>
<evidence type="ECO:0000313" key="3">
    <source>
        <dbReference type="Proteomes" id="UP000275078"/>
    </source>
</evidence>
<gene>
    <name evidence="2" type="ORF">BJ508DRAFT_328451</name>
</gene>
<name>A0A3N4I3X0_ASCIM</name>
<evidence type="ECO:0000313" key="2">
    <source>
        <dbReference type="EMBL" id="RPA79378.1"/>
    </source>
</evidence>
<sequence>MSTRFVPHLQADLLGPARRVFVLVMQTSDYHQVLLHIWQNSCSNKFRTVSHKLRSPYYSMSISSEAWSHLSSEHKLSRHRSRSPNPTPKIPSLRDQKRLSPQLLYVGEQIKEPYPPPNPIKQPDARGLPPPRDIASFMEPPRKSTEAHPIASRNSNPGVGMIGVIGNVDCIAI</sequence>
<dbReference type="AlphaFoldDB" id="A0A3N4I3X0"/>
<evidence type="ECO:0000256" key="1">
    <source>
        <dbReference type="SAM" id="MobiDB-lite"/>
    </source>
</evidence>
<organism evidence="2 3">
    <name type="scientific">Ascobolus immersus RN42</name>
    <dbReference type="NCBI Taxonomy" id="1160509"/>
    <lineage>
        <taxon>Eukaryota</taxon>
        <taxon>Fungi</taxon>
        <taxon>Dikarya</taxon>
        <taxon>Ascomycota</taxon>
        <taxon>Pezizomycotina</taxon>
        <taxon>Pezizomycetes</taxon>
        <taxon>Pezizales</taxon>
        <taxon>Ascobolaceae</taxon>
        <taxon>Ascobolus</taxon>
    </lineage>
</organism>
<protein>
    <submittedName>
        <fullName evidence="2">Uncharacterized protein</fullName>
    </submittedName>
</protein>
<accession>A0A3N4I3X0</accession>
<dbReference type="EMBL" id="ML119700">
    <property type="protein sequence ID" value="RPA79378.1"/>
    <property type="molecule type" value="Genomic_DNA"/>
</dbReference>